<evidence type="ECO:0000313" key="4">
    <source>
        <dbReference type="Proteomes" id="UP001285636"/>
    </source>
</evidence>
<keyword evidence="2" id="KW-0812">Transmembrane</keyword>
<evidence type="ECO:0000313" key="3">
    <source>
        <dbReference type="EMBL" id="MDV2887300.1"/>
    </source>
</evidence>
<dbReference type="AlphaFoldDB" id="A0AAJ2NRF5"/>
<dbReference type="EMBL" id="JAWJAY010000010">
    <property type="protein sequence ID" value="MDV2887300.1"/>
    <property type="molecule type" value="Genomic_DNA"/>
</dbReference>
<proteinExistence type="predicted"/>
<feature type="transmembrane region" description="Helical" evidence="2">
    <location>
        <begin position="38"/>
        <end position="58"/>
    </location>
</feature>
<accession>A0AAJ2NRF5</accession>
<dbReference type="InterPro" id="IPR007060">
    <property type="entry name" value="FtsL/DivIC"/>
</dbReference>
<keyword evidence="2" id="KW-0472">Membrane</keyword>
<feature type="coiled-coil region" evidence="1">
    <location>
        <begin position="63"/>
        <end position="97"/>
    </location>
</feature>
<dbReference type="PANTHER" id="PTHR40027:SF1">
    <property type="entry name" value="CELL DIVISION PROTEIN DIVIC"/>
    <property type="match status" value="1"/>
</dbReference>
<keyword evidence="2" id="KW-1133">Transmembrane helix</keyword>
<evidence type="ECO:0000256" key="2">
    <source>
        <dbReference type="SAM" id="Phobius"/>
    </source>
</evidence>
<gene>
    <name evidence="3" type="ORF">RYX45_19115</name>
</gene>
<dbReference type="RefSeq" id="WP_012957083.1">
    <property type="nucleotide sequence ID" value="NZ_CP117835.1"/>
</dbReference>
<protein>
    <submittedName>
        <fullName evidence="3">Septum formation initiator family protein</fullName>
    </submittedName>
</protein>
<sequence length="126" mass="14684">MVTKRSSTVREMDSQYIEKREQELEFQAKKRRGLIRRLSVLGIFGFILAGIASVTFYAQASTINEKQEEKQALEQELELLKAEEKRLEQEIINYNDLDYIAEIARRDYYLSKPGETLFKLPDSSAD</sequence>
<dbReference type="InterPro" id="IPR039076">
    <property type="entry name" value="DivIC"/>
</dbReference>
<name>A0AAJ2NRF5_ALKPS</name>
<organism evidence="3 4">
    <name type="scientific">Alkalihalophilus pseudofirmus</name>
    <name type="common">Bacillus pseudofirmus</name>
    <dbReference type="NCBI Taxonomy" id="79885"/>
    <lineage>
        <taxon>Bacteria</taxon>
        <taxon>Bacillati</taxon>
        <taxon>Bacillota</taxon>
        <taxon>Bacilli</taxon>
        <taxon>Bacillales</taxon>
        <taxon>Bacillaceae</taxon>
        <taxon>Alkalihalophilus</taxon>
    </lineage>
</organism>
<comment type="caution">
    <text evidence="3">The sequence shown here is derived from an EMBL/GenBank/DDBJ whole genome shotgun (WGS) entry which is preliminary data.</text>
</comment>
<dbReference type="Proteomes" id="UP001285636">
    <property type="component" value="Unassembled WGS sequence"/>
</dbReference>
<dbReference type="Pfam" id="PF04977">
    <property type="entry name" value="DivIC"/>
    <property type="match status" value="1"/>
</dbReference>
<dbReference type="GO" id="GO:0051301">
    <property type="term" value="P:cell division"/>
    <property type="evidence" value="ECO:0007669"/>
    <property type="project" value="InterPro"/>
</dbReference>
<dbReference type="PANTHER" id="PTHR40027">
    <property type="entry name" value="CELL DIVISION PROTEIN DIVIC"/>
    <property type="match status" value="1"/>
</dbReference>
<evidence type="ECO:0000256" key="1">
    <source>
        <dbReference type="SAM" id="Coils"/>
    </source>
</evidence>
<reference evidence="3" key="1">
    <citation type="submission" date="2023-10" db="EMBL/GenBank/DDBJ databases">
        <title>Screening of Alkalihalophilus pseudofirmusBZ-TG-HK211 and Its Alleviation of Salt Stress on Rapeseed Growth.</title>
        <authorList>
            <person name="Zhao B."/>
            <person name="Guo T."/>
        </authorList>
    </citation>
    <scope>NUCLEOTIDE SEQUENCE</scope>
    <source>
        <strain evidence="3">BZ-TG-HK211</strain>
    </source>
</reference>
<keyword evidence="1" id="KW-0175">Coiled coil</keyword>